<evidence type="ECO:0000313" key="12">
    <source>
        <dbReference type="EMBL" id="KAB2810316.1"/>
    </source>
</evidence>
<evidence type="ECO:0000256" key="5">
    <source>
        <dbReference type="ARBA" id="ARBA00022764"/>
    </source>
</evidence>
<dbReference type="AlphaFoldDB" id="A0A6N6RGL9"/>
<keyword evidence="3" id="KW-0645">Protease</keyword>
<dbReference type="FunFam" id="3.40.50.1820:FF:000005">
    <property type="entry name" value="Prolyl endopeptidase"/>
    <property type="match status" value="1"/>
</dbReference>
<dbReference type="InterPro" id="IPR051543">
    <property type="entry name" value="Serine_Peptidase_S9A"/>
</dbReference>
<keyword evidence="5" id="KW-0574">Periplasm</keyword>
<proteinExistence type="inferred from homology"/>
<evidence type="ECO:0000259" key="11">
    <source>
        <dbReference type="Pfam" id="PF02897"/>
    </source>
</evidence>
<dbReference type="EMBL" id="WBVO01000004">
    <property type="protein sequence ID" value="KAB2810316.1"/>
    <property type="molecule type" value="Genomic_DNA"/>
</dbReference>
<evidence type="ECO:0000256" key="4">
    <source>
        <dbReference type="ARBA" id="ARBA00022729"/>
    </source>
</evidence>
<evidence type="ECO:0000313" key="13">
    <source>
        <dbReference type="Proteomes" id="UP000468650"/>
    </source>
</evidence>
<dbReference type="Proteomes" id="UP000468650">
    <property type="component" value="Unassembled WGS sequence"/>
</dbReference>
<dbReference type="Pfam" id="PF00326">
    <property type="entry name" value="Peptidase_S9"/>
    <property type="match status" value="1"/>
</dbReference>
<evidence type="ECO:0000256" key="2">
    <source>
        <dbReference type="ARBA" id="ARBA00005228"/>
    </source>
</evidence>
<comment type="function">
    <text evidence="8">Cleaves peptide bonds on the C-terminal side of prolyl residues within peptides that are up to approximately 30 amino acids long. Has an absolute requirement for an X-Pro bond in the trans configuration immediately preceding the Pro-Y scissible bond.</text>
</comment>
<reference evidence="12 13" key="1">
    <citation type="submission" date="2019-09" db="EMBL/GenBank/DDBJ databases">
        <title>Genomes of family Cryomorphaceae.</title>
        <authorList>
            <person name="Bowman J.P."/>
        </authorList>
    </citation>
    <scope>NUCLEOTIDE SEQUENCE [LARGE SCALE GENOMIC DNA]</scope>
    <source>
        <strain evidence="12 13">LMG 25704</strain>
    </source>
</reference>
<evidence type="ECO:0000259" key="10">
    <source>
        <dbReference type="Pfam" id="PF00326"/>
    </source>
</evidence>
<feature type="domain" description="Peptidase S9 prolyl oligopeptidase catalytic" evidence="10">
    <location>
        <begin position="487"/>
        <end position="701"/>
    </location>
</feature>
<evidence type="ECO:0000256" key="6">
    <source>
        <dbReference type="ARBA" id="ARBA00022801"/>
    </source>
</evidence>
<dbReference type="GO" id="GO:0042597">
    <property type="term" value="C:periplasmic space"/>
    <property type="evidence" value="ECO:0007669"/>
    <property type="project" value="UniProtKB-SubCell"/>
</dbReference>
<comment type="caution">
    <text evidence="12">The sequence shown here is derived from an EMBL/GenBank/DDBJ whole genome shotgun (WGS) entry which is preliminary data.</text>
</comment>
<dbReference type="InterPro" id="IPR029058">
    <property type="entry name" value="AB_hydrolase_fold"/>
</dbReference>
<dbReference type="PANTHER" id="PTHR11757:SF19">
    <property type="entry name" value="PROLYL ENDOPEPTIDASE-LIKE"/>
    <property type="match status" value="1"/>
</dbReference>
<dbReference type="Gene3D" id="2.130.10.120">
    <property type="entry name" value="Prolyl oligopeptidase, N-terminal domain"/>
    <property type="match status" value="1"/>
</dbReference>
<dbReference type="SUPFAM" id="SSF50993">
    <property type="entry name" value="Peptidase/esterase 'gauge' domain"/>
    <property type="match status" value="1"/>
</dbReference>
<dbReference type="InterPro" id="IPR001375">
    <property type="entry name" value="Peptidase_S9_cat"/>
</dbReference>
<evidence type="ECO:0000256" key="9">
    <source>
        <dbReference type="ARBA" id="ARBA00081187"/>
    </source>
</evidence>
<dbReference type="SUPFAM" id="SSF53474">
    <property type="entry name" value="alpha/beta-Hydrolases"/>
    <property type="match status" value="1"/>
</dbReference>
<dbReference type="RefSeq" id="WP_151667105.1">
    <property type="nucleotide sequence ID" value="NZ_WBVO01000004.1"/>
</dbReference>
<evidence type="ECO:0000256" key="7">
    <source>
        <dbReference type="ARBA" id="ARBA00022825"/>
    </source>
</evidence>
<name>A0A6N6RGL9_9FLAO</name>
<gene>
    <name evidence="12" type="ORF">F8C67_06945</name>
</gene>
<evidence type="ECO:0000256" key="3">
    <source>
        <dbReference type="ARBA" id="ARBA00022670"/>
    </source>
</evidence>
<keyword evidence="6" id="KW-0378">Hydrolase</keyword>
<comment type="similarity">
    <text evidence="2">Belongs to the peptidase S9A family.</text>
</comment>
<dbReference type="GO" id="GO:0006508">
    <property type="term" value="P:proteolysis"/>
    <property type="evidence" value="ECO:0007669"/>
    <property type="project" value="UniProtKB-KW"/>
</dbReference>
<keyword evidence="4" id="KW-0732">Signal</keyword>
<dbReference type="PANTHER" id="PTHR11757">
    <property type="entry name" value="PROTEASE FAMILY S9A OLIGOPEPTIDASE"/>
    <property type="match status" value="1"/>
</dbReference>
<evidence type="ECO:0000256" key="8">
    <source>
        <dbReference type="ARBA" id="ARBA00060121"/>
    </source>
</evidence>
<comment type="subcellular location">
    <subcellularLocation>
        <location evidence="1">Periplasm</location>
    </subcellularLocation>
</comment>
<sequence length="707" mass="81528">MRYTILPLLSTFALFSCQNESNEMVQEPDARKISTRLEKHGDIRIDEYYWLNQRDNQEVIDYLEAENSYREAIMKGTEPLQEKLYEEMVGRIKQDDSSVPYELDGYFYYTRFEEGQQYPLYCRRKGSMEAEEEVMLNVNELAEGHSYYQVSGISVRPDSKMIAFGVDTLSRRIYTIHFKDLETGEIIEENIPNTSGSSTWAEDNRTLFYASKDRQTLRQDRIHKHKLGTDAGLDSEVYYEADETFTTYVYKSRSKKYIVIGCGSTLSNEYRTIPADSPDEEFVVFHPRVRGLEYGIAHYKDHWYVRTNHDNATNFKLMRTPVSSTGVENWEEVIPHREDVLLENIEIFNDYLVTDERTQGLNKLRVIPWNNPSAEYFIPFEEETYTAYIGNNPQFDSKVLRYGYSSLTTPSSVLEFNLETREKTLLKEQEIVGGYDKTQYRSERVWAVAEDGVRVPISLVYRADMKQDTGNPVLLYGYGSYGYTIDPSFSSSRLSLLDRGFVFAIAHIRGGQYLGRNWYEDGKLLKKRNTFTDFNTCGQFLVDEGYATKSSLYAMGGSAGGLLMGACVNMRPDLYNGVIAAVPFVDVVTTMLDETIPLTTGEYDEWGNPNDAEYYEYMLSYSPYDQVVAQDYPAMLITTGLHDSQVQYWEPAKWIAKLRDVRTNKERPLLMHCNMDTGHSGASGRFEAFKEIAMEYAFLLDLQGISE</sequence>
<dbReference type="GO" id="GO:0004252">
    <property type="term" value="F:serine-type endopeptidase activity"/>
    <property type="evidence" value="ECO:0007669"/>
    <property type="project" value="InterPro"/>
</dbReference>
<evidence type="ECO:0000256" key="1">
    <source>
        <dbReference type="ARBA" id="ARBA00004418"/>
    </source>
</evidence>
<feature type="domain" description="Peptidase S9A N-terminal" evidence="11">
    <location>
        <begin position="28"/>
        <end position="429"/>
    </location>
</feature>
<organism evidence="12 13">
    <name type="scientific">Phaeocystidibacter luteus</name>
    <dbReference type="NCBI Taxonomy" id="911197"/>
    <lineage>
        <taxon>Bacteria</taxon>
        <taxon>Pseudomonadati</taxon>
        <taxon>Bacteroidota</taxon>
        <taxon>Flavobacteriia</taxon>
        <taxon>Flavobacteriales</taxon>
        <taxon>Phaeocystidibacteraceae</taxon>
        <taxon>Phaeocystidibacter</taxon>
    </lineage>
</organism>
<dbReference type="InterPro" id="IPR002470">
    <property type="entry name" value="Peptidase_S9A"/>
</dbReference>
<dbReference type="OrthoDB" id="9801421at2"/>
<keyword evidence="7" id="KW-0720">Serine protease</keyword>
<dbReference type="PRINTS" id="PR00862">
    <property type="entry name" value="PROLIGOPTASE"/>
</dbReference>
<protein>
    <recommendedName>
        <fullName evidence="9">Proline-specific endopeptidase</fullName>
    </recommendedName>
</protein>
<dbReference type="PROSITE" id="PS51257">
    <property type="entry name" value="PROKAR_LIPOPROTEIN"/>
    <property type="match status" value="1"/>
</dbReference>
<dbReference type="Gene3D" id="3.40.50.1820">
    <property type="entry name" value="alpha/beta hydrolase"/>
    <property type="match status" value="1"/>
</dbReference>
<accession>A0A6N6RGL9</accession>
<keyword evidence="13" id="KW-1185">Reference proteome</keyword>
<dbReference type="InterPro" id="IPR023302">
    <property type="entry name" value="Pept_S9A_N"/>
</dbReference>
<dbReference type="Pfam" id="PF02897">
    <property type="entry name" value="Peptidase_S9_N"/>
    <property type="match status" value="1"/>
</dbReference>